<gene>
    <name evidence="2" type="primary">IAH1</name>
    <name evidence="2" type="ORF">g.15921</name>
</gene>
<dbReference type="Gene3D" id="3.40.50.1110">
    <property type="entry name" value="SGNH hydrolase"/>
    <property type="match status" value="1"/>
</dbReference>
<reference evidence="2" key="1">
    <citation type="submission" date="2018-10" db="EMBL/GenBank/DDBJ databases">
        <title>Transcriptome assembly of Aceria tosichella (Wheat curl mite) Type 2.</title>
        <authorList>
            <person name="Scully E.D."/>
            <person name="Geib S.M."/>
            <person name="Palmer N.A."/>
            <person name="Gupta A.K."/>
            <person name="Sarath G."/>
            <person name="Tatineni S."/>
        </authorList>
    </citation>
    <scope>NUCLEOTIDE SEQUENCE</scope>
    <source>
        <strain evidence="2">LincolnNE</strain>
    </source>
</reference>
<dbReference type="Pfam" id="PF13472">
    <property type="entry name" value="Lipase_GDSL_2"/>
    <property type="match status" value="1"/>
</dbReference>
<dbReference type="AlphaFoldDB" id="A0A6G1S500"/>
<dbReference type="PANTHER" id="PTHR14209:SF19">
    <property type="entry name" value="ISOAMYL ACETATE-HYDROLYZING ESTERASE 1 HOMOLOG"/>
    <property type="match status" value="1"/>
</dbReference>
<name>A0A6G1S500_9ACAR</name>
<accession>A0A6G1S500</accession>
<evidence type="ECO:0000313" key="2">
    <source>
        <dbReference type="EMBL" id="MDE45574.1"/>
    </source>
</evidence>
<dbReference type="InterPro" id="IPR013830">
    <property type="entry name" value="SGNH_hydro"/>
</dbReference>
<proteinExistence type="predicted"/>
<dbReference type="EMBL" id="GGYP01000803">
    <property type="protein sequence ID" value="MDE45574.1"/>
    <property type="molecule type" value="Transcribed_RNA"/>
</dbReference>
<dbReference type="InterPro" id="IPR036514">
    <property type="entry name" value="SGNH_hydro_sf"/>
</dbReference>
<sequence length="335" mass="37934">MGLVSLGRICHFHKSLSLIQRPYKLTTLLPGQIANNLCQPTITRTASTPTTTTTARTRGSQPQLNLNRKIYKFSDLIATPKMPSSDEIIWPKICLFGDSITRRSMDVNNGCWGSMIAYKSNDLFDVHVRGFEGYNTRMALELMPKLFPKTYLELTEIMVIFFGHNDEWELGPLHVPVDEYKTNLNGIVKYLAENGLASQKIILITPSWYHKPDFDVYIKEAGFPPTTKGLEACQKYSEAVKEVGRDNSIEVLDFFTVTVNHKPLNELFCDGVHFSRKGAELLFNKLMPVIEAKVQTNYGKPLKDIKNVTPCELRPEVLAAIIEYRKTLGQTQGKQ</sequence>
<dbReference type="PANTHER" id="PTHR14209">
    <property type="entry name" value="ISOAMYL ACETATE-HYDROLYZING ESTERASE 1"/>
    <property type="match status" value="1"/>
</dbReference>
<dbReference type="SUPFAM" id="SSF52266">
    <property type="entry name" value="SGNH hydrolase"/>
    <property type="match status" value="1"/>
</dbReference>
<feature type="domain" description="SGNH hydrolase-type esterase" evidence="1">
    <location>
        <begin position="95"/>
        <end position="280"/>
    </location>
</feature>
<protein>
    <submittedName>
        <fullName evidence="2">Isoamyl acetate-hydrolyzing esterase 1</fullName>
    </submittedName>
</protein>
<evidence type="ECO:0000259" key="1">
    <source>
        <dbReference type="Pfam" id="PF13472"/>
    </source>
</evidence>
<dbReference type="InterPro" id="IPR045136">
    <property type="entry name" value="Iah1-like"/>
</dbReference>
<organism evidence="2">
    <name type="scientific">Aceria tosichella</name>
    <name type="common">wheat curl mite</name>
    <dbReference type="NCBI Taxonomy" id="561515"/>
    <lineage>
        <taxon>Eukaryota</taxon>
        <taxon>Metazoa</taxon>
        <taxon>Ecdysozoa</taxon>
        <taxon>Arthropoda</taxon>
        <taxon>Chelicerata</taxon>
        <taxon>Arachnida</taxon>
        <taxon>Acari</taxon>
        <taxon>Acariformes</taxon>
        <taxon>Trombidiformes</taxon>
        <taxon>Prostigmata</taxon>
        <taxon>Eupodina</taxon>
        <taxon>Eriophyoidea</taxon>
        <taxon>Eriophyidae</taxon>
        <taxon>Eriophyinae</taxon>
        <taxon>Aceriini</taxon>
        <taxon>Aceria</taxon>
    </lineage>
</organism>